<dbReference type="InParanoid" id="R9T8I5"/>
<dbReference type="Proteomes" id="UP000014070">
    <property type="component" value="Chromosome"/>
</dbReference>
<dbReference type="AlphaFoldDB" id="R9T8I5"/>
<keyword evidence="2" id="KW-1185">Reference proteome</keyword>
<reference evidence="1 2" key="1">
    <citation type="journal article" date="2013" name="Genome Announc.">
        <title>Genome sequence of 'Candidatus Methanomassiliicoccus intestinalis' Issoire-Mx1, a third thermoplasmatales-related methanogenic archaeon from human feces.</title>
        <authorList>
            <person name="Borrel G."/>
            <person name="Harris H.M."/>
            <person name="Parisot N."/>
            <person name="Gaci N."/>
            <person name="Tottey W."/>
            <person name="Mihajlovski A."/>
            <person name="Deane J."/>
            <person name="Gribaldo S."/>
            <person name="Bardot O."/>
            <person name="Peyretaillade E."/>
            <person name="Peyret P."/>
            <person name="O'Toole P.W."/>
            <person name="Brugere J.F."/>
        </authorList>
    </citation>
    <scope>NUCLEOTIDE SEQUENCE [LARGE SCALE GENOMIC DNA]</scope>
    <source>
        <strain evidence="1 2">Issoire-Mx1</strain>
    </source>
</reference>
<dbReference type="GeneID" id="41324044"/>
<proteinExistence type="predicted"/>
<accession>R9T8I5</accession>
<dbReference type="EMBL" id="CP005934">
    <property type="protein sequence ID" value="AGN26974.1"/>
    <property type="molecule type" value="Genomic_DNA"/>
</dbReference>
<organism evidence="1 2">
    <name type="scientific">Methanomassiliicoccus intestinalis (strain Issoire-Mx1)</name>
    <dbReference type="NCBI Taxonomy" id="1295009"/>
    <lineage>
        <taxon>Archaea</taxon>
        <taxon>Methanobacteriati</taxon>
        <taxon>Thermoplasmatota</taxon>
        <taxon>Thermoplasmata</taxon>
        <taxon>Methanomassiliicoccales</taxon>
        <taxon>Methanomassiliicoccaceae</taxon>
        <taxon>Methanomassiliicoccus</taxon>
    </lineage>
</organism>
<gene>
    <name evidence="1" type="ORF">MMINT_16820</name>
</gene>
<name>R9T8I5_METII</name>
<dbReference type="RefSeq" id="WP_020449499.1">
    <property type="nucleotide sequence ID" value="NC_021353.1"/>
</dbReference>
<evidence type="ECO:0000313" key="1">
    <source>
        <dbReference type="EMBL" id="AGN26974.1"/>
    </source>
</evidence>
<dbReference type="KEGG" id="mer:MMINT_16820"/>
<protein>
    <submittedName>
        <fullName evidence="1">Uncharacterized protein</fullName>
    </submittedName>
</protein>
<sequence length="176" mass="20450">MSSSNADMISKRRFKLTKEIRKATLSGSEYYELKRVLETLELVEIDLNALLVENTNKIAKFNTNNGRYRVLEDGRHEFAINDTVMIFTTENGMIKYVETKANAKARKETDIILEMLLAVIDRPIIQNEIKNIKDTKERLRKHASLRGYDEIRKMIRSDTLQTLITIDNMDKPVVIE</sequence>
<dbReference type="STRING" id="1295009.MMINT_16820"/>
<dbReference type="HOGENOM" id="CLU_1521797_0_0_2"/>
<evidence type="ECO:0000313" key="2">
    <source>
        <dbReference type="Proteomes" id="UP000014070"/>
    </source>
</evidence>